<dbReference type="EMBL" id="AUZY01012952">
    <property type="protein sequence ID" value="EQD27125.1"/>
    <property type="molecule type" value="Genomic_DNA"/>
</dbReference>
<sequence>MAGSMIRGYIIAESIKPGAVLEGLSLTLTKISRSLSDNASSDQPRAWTLIEFTTTEDPARLAEALAAVLDDHPSRWYTHFAAGTEMFVVFPKRVFRYQKGDAGGRRRAQDYARSIGVPDVQLDWDE</sequence>
<dbReference type="AlphaFoldDB" id="T0ZBA1"/>
<organism evidence="1">
    <name type="scientific">mine drainage metagenome</name>
    <dbReference type="NCBI Taxonomy" id="410659"/>
    <lineage>
        <taxon>unclassified sequences</taxon>
        <taxon>metagenomes</taxon>
        <taxon>ecological metagenomes</taxon>
    </lineage>
</organism>
<reference evidence="1" key="2">
    <citation type="journal article" date="2014" name="ISME J.">
        <title>Microbial stratification in low pH oxic and suboxic macroscopic growths along an acid mine drainage.</title>
        <authorList>
            <person name="Mendez-Garcia C."/>
            <person name="Mesa V."/>
            <person name="Sprenger R.R."/>
            <person name="Richter M."/>
            <person name="Diez M.S."/>
            <person name="Solano J."/>
            <person name="Bargiela R."/>
            <person name="Golyshina O.V."/>
            <person name="Manteca A."/>
            <person name="Ramos J.L."/>
            <person name="Gallego J.R."/>
            <person name="Llorente I."/>
            <person name="Martins Dos Santos V.A."/>
            <person name="Jensen O.N."/>
            <person name="Pelaez A.I."/>
            <person name="Sanchez J."/>
            <person name="Ferrer M."/>
        </authorList>
    </citation>
    <scope>NUCLEOTIDE SEQUENCE</scope>
</reference>
<gene>
    <name evidence="1" type="ORF">B1B_19279</name>
</gene>
<reference evidence="1" key="1">
    <citation type="submission" date="2013-08" db="EMBL/GenBank/DDBJ databases">
        <authorList>
            <person name="Mendez C."/>
            <person name="Richter M."/>
            <person name="Ferrer M."/>
            <person name="Sanchez J."/>
        </authorList>
    </citation>
    <scope>NUCLEOTIDE SEQUENCE</scope>
</reference>
<comment type="caution">
    <text evidence="1">The sequence shown here is derived from an EMBL/GenBank/DDBJ whole genome shotgun (WGS) entry which is preliminary data.</text>
</comment>
<evidence type="ECO:0000313" key="1">
    <source>
        <dbReference type="EMBL" id="EQD27125.1"/>
    </source>
</evidence>
<accession>T0ZBA1</accession>
<name>T0ZBA1_9ZZZZ</name>
<proteinExistence type="predicted"/>
<protein>
    <submittedName>
        <fullName evidence="1">Uncharacterized protein</fullName>
    </submittedName>
</protein>